<dbReference type="Proteomes" id="UP000887564">
    <property type="component" value="Unplaced"/>
</dbReference>
<evidence type="ECO:0000313" key="2">
    <source>
        <dbReference type="WBParaSite" id="PEQ_0001207101-mRNA-1"/>
    </source>
</evidence>
<accession>A0A914SDC8</accession>
<proteinExistence type="predicted"/>
<sequence>MVISAHKLIAIEMETPTRINFRPQSLNEIVF</sequence>
<protein>
    <submittedName>
        <fullName evidence="2">Uncharacterized protein</fullName>
    </submittedName>
</protein>
<dbReference type="WBParaSite" id="PEQ_0001207101-mRNA-1">
    <property type="protein sequence ID" value="PEQ_0001207101-mRNA-1"/>
    <property type="gene ID" value="PEQ_0001207101"/>
</dbReference>
<organism evidence="1 2">
    <name type="scientific">Parascaris equorum</name>
    <name type="common">Equine roundworm</name>
    <dbReference type="NCBI Taxonomy" id="6256"/>
    <lineage>
        <taxon>Eukaryota</taxon>
        <taxon>Metazoa</taxon>
        <taxon>Ecdysozoa</taxon>
        <taxon>Nematoda</taxon>
        <taxon>Chromadorea</taxon>
        <taxon>Rhabditida</taxon>
        <taxon>Spirurina</taxon>
        <taxon>Ascaridomorpha</taxon>
        <taxon>Ascaridoidea</taxon>
        <taxon>Ascarididae</taxon>
        <taxon>Parascaris</taxon>
    </lineage>
</organism>
<dbReference type="AlphaFoldDB" id="A0A914SDC8"/>
<name>A0A914SDC8_PAREQ</name>
<keyword evidence="1" id="KW-1185">Reference proteome</keyword>
<reference evidence="2" key="1">
    <citation type="submission" date="2022-11" db="UniProtKB">
        <authorList>
            <consortium name="WormBaseParasite"/>
        </authorList>
    </citation>
    <scope>IDENTIFICATION</scope>
</reference>
<evidence type="ECO:0000313" key="1">
    <source>
        <dbReference type="Proteomes" id="UP000887564"/>
    </source>
</evidence>